<dbReference type="AlphaFoldDB" id="A0A1H8M563"/>
<proteinExistence type="predicted"/>
<dbReference type="Pfam" id="PF12728">
    <property type="entry name" value="HTH_17"/>
    <property type="match status" value="1"/>
</dbReference>
<dbReference type="GO" id="GO:0003677">
    <property type="term" value="F:DNA binding"/>
    <property type="evidence" value="ECO:0007669"/>
    <property type="project" value="UniProtKB-KW"/>
</dbReference>
<dbReference type="InterPro" id="IPR009061">
    <property type="entry name" value="DNA-bd_dom_put_sf"/>
</dbReference>
<reference evidence="2 3" key="1">
    <citation type="submission" date="2019-03" db="EMBL/GenBank/DDBJ databases">
        <title>Genomics of glacier-inhabiting Cryobacterium strains.</title>
        <authorList>
            <person name="Liu Q."/>
            <person name="Xin Y.-H."/>
        </authorList>
    </citation>
    <scope>NUCLEOTIDE SEQUENCE [LARGE SCALE GENOMIC DNA]</scope>
    <source>
        <strain evidence="2 3">Hh15</strain>
    </source>
</reference>
<dbReference type="EMBL" id="SOFF01000027">
    <property type="protein sequence ID" value="TFB90091.1"/>
    <property type="molecule type" value="Genomic_DNA"/>
</dbReference>
<accession>A0A1H8M563</accession>
<sequence>MLYSSASLIDFLDLPAASERSNYGVSTIRRHIKAGLIPAVKIKGRVYVKPEDLDAFVAPAPIVVADTTLKDWAARMAAKAPAFRPEQRDVIVSAFTSSLRGE</sequence>
<organism evidence="2 3">
    <name type="scientific">Cryobacterium luteum</name>
    <dbReference type="NCBI Taxonomy" id="1424661"/>
    <lineage>
        <taxon>Bacteria</taxon>
        <taxon>Bacillati</taxon>
        <taxon>Actinomycetota</taxon>
        <taxon>Actinomycetes</taxon>
        <taxon>Micrococcales</taxon>
        <taxon>Microbacteriaceae</taxon>
        <taxon>Cryobacterium</taxon>
    </lineage>
</organism>
<dbReference type="InterPro" id="IPR041657">
    <property type="entry name" value="HTH_17"/>
</dbReference>
<dbReference type="Proteomes" id="UP000297654">
    <property type="component" value="Unassembled WGS sequence"/>
</dbReference>
<feature type="domain" description="Helix-turn-helix" evidence="1">
    <location>
        <begin position="12"/>
        <end position="58"/>
    </location>
</feature>
<keyword evidence="2" id="KW-0238">DNA-binding</keyword>
<evidence type="ECO:0000259" key="1">
    <source>
        <dbReference type="Pfam" id="PF12728"/>
    </source>
</evidence>
<gene>
    <name evidence="2" type="ORF">E3O10_07195</name>
</gene>
<dbReference type="OrthoDB" id="4330189at2"/>
<dbReference type="STRING" id="1424661.SAMN05216281_13714"/>
<protein>
    <submittedName>
        <fullName evidence="2">DNA-binding protein</fullName>
    </submittedName>
</protein>
<evidence type="ECO:0000313" key="3">
    <source>
        <dbReference type="Proteomes" id="UP000297654"/>
    </source>
</evidence>
<dbReference type="RefSeq" id="WP_092112859.1">
    <property type="nucleotide sequence ID" value="NZ_FOCN01000037.1"/>
</dbReference>
<comment type="caution">
    <text evidence="2">The sequence shown here is derived from an EMBL/GenBank/DDBJ whole genome shotgun (WGS) entry which is preliminary data.</text>
</comment>
<keyword evidence="3" id="KW-1185">Reference proteome</keyword>
<dbReference type="SUPFAM" id="SSF46955">
    <property type="entry name" value="Putative DNA-binding domain"/>
    <property type="match status" value="1"/>
</dbReference>
<evidence type="ECO:0000313" key="2">
    <source>
        <dbReference type="EMBL" id="TFB90091.1"/>
    </source>
</evidence>
<name>A0A1H8M563_9MICO</name>